<feature type="transmembrane region" description="Helical" evidence="18">
    <location>
        <begin position="70"/>
        <end position="88"/>
    </location>
</feature>
<dbReference type="Proteomes" id="UP000318431">
    <property type="component" value="Unassembled WGS sequence"/>
</dbReference>
<evidence type="ECO:0000256" key="14">
    <source>
        <dbReference type="ARBA" id="ARBA00030211"/>
    </source>
</evidence>
<dbReference type="PANTHER" id="PTHR36835">
    <property type="entry name" value="CYTOCHROME BO(3) UBIQUINOL OXIDASE SUBUNIT 4"/>
    <property type="match status" value="1"/>
</dbReference>
<dbReference type="AlphaFoldDB" id="A0A562RFB9"/>
<evidence type="ECO:0000256" key="11">
    <source>
        <dbReference type="ARBA" id="ARBA00023136"/>
    </source>
</evidence>
<dbReference type="Pfam" id="PF03626">
    <property type="entry name" value="COX4_pro"/>
    <property type="match status" value="1"/>
</dbReference>
<evidence type="ECO:0000313" key="20">
    <source>
        <dbReference type="Proteomes" id="UP000318431"/>
    </source>
</evidence>
<keyword evidence="10" id="KW-0560">Oxidoreductase</keyword>
<comment type="caution">
    <text evidence="19">The sequence shown here is derived from an EMBL/GenBank/DDBJ whole genome shotgun (WGS) entry which is preliminary data.</text>
</comment>
<keyword evidence="5" id="KW-0813">Transport</keyword>
<dbReference type="GO" id="GO:0015990">
    <property type="term" value="P:electron transport coupled proton transport"/>
    <property type="evidence" value="ECO:0007669"/>
    <property type="project" value="InterPro"/>
</dbReference>
<keyword evidence="6" id="KW-1003">Cell membrane</keyword>
<dbReference type="EMBL" id="VLLB01000002">
    <property type="protein sequence ID" value="TWI67284.1"/>
    <property type="molecule type" value="Genomic_DNA"/>
</dbReference>
<feature type="compositionally biased region" description="Basic residues" evidence="17">
    <location>
        <begin position="1"/>
        <end position="13"/>
    </location>
</feature>
<evidence type="ECO:0000256" key="4">
    <source>
        <dbReference type="ARBA" id="ARBA00014689"/>
    </source>
</evidence>
<feature type="compositionally biased region" description="Basic and acidic residues" evidence="17">
    <location>
        <begin position="14"/>
        <end position="27"/>
    </location>
</feature>
<comment type="subcellular location">
    <subcellularLocation>
        <location evidence="1">Cell membrane</location>
        <topology evidence="1">Multi-pass membrane protein</topology>
    </subcellularLocation>
</comment>
<evidence type="ECO:0000256" key="1">
    <source>
        <dbReference type="ARBA" id="ARBA00004651"/>
    </source>
</evidence>
<evidence type="ECO:0000256" key="10">
    <source>
        <dbReference type="ARBA" id="ARBA00023002"/>
    </source>
</evidence>
<keyword evidence="9 18" id="KW-1133">Transmembrane helix</keyword>
<evidence type="ECO:0000256" key="2">
    <source>
        <dbReference type="ARBA" id="ARBA00008079"/>
    </source>
</evidence>
<evidence type="ECO:0000256" key="17">
    <source>
        <dbReference type="SAM" id="MobiDB-lite"/>
    </source>
</evidence>
<name>A0A562RFB9_9BURK</name>
<feature type="region of interest" description="Disordered" evidence="17">
    <location>
        <begin position="1"/>
        <end position="27"/>
    </location>
</feature>
<feature type="transmembrane region" description="Helical" evidence="18">
    <location>
        <begin position="100"/>
        <end position="122"/>
    </location>
</feature>
<evidence type="ECO:0000256" key="12">
    <source>
        <dbReference type="ARBA" id="ARBA00025694"/>
    </source>
</evidence>
<dbReference type="PANTHER" id="PTHR36835:SF1">
    <property type="entry name" value="CYTOCHROME BO(3) UBIQUINOL OXIDASE SUBUNIT 4"/>
    <property type="match status" value="1"/>
</dbReference>
<dbReference type="GO" id="GO:0009486">
    <property type="term" value="F:cytochrome bo3 ubiquinol oxidase activity"/>
    <property type="evidence" value="ECO:0007669"/>
    <property type="project" value="InterPro"/>
</dbReference>
<evidence type="ECO:0000256" key="5">
    <source>
        <dbReference type="ARBA" id="ARBA00022448"/>
    </source>
</evidence>
<dbReference type="RefSeq" id="WP_145648096.1">
    <property type="nucleotide sequence ID" value="NZ_VLLB01000002.1"/>
</dbReference>
<dbReference type="GO" id="GO:0015078">
    <property type="term" value="F:proton transmembrane transporter activity"/>
    <property type="evidence" value="ECO:0007669"/>
    <property type="project" value="TreeGrafter"/>
</dbReference>
<organism evidence="19 20">
    <name type="scientific">Pseudoduganella lurida</name>
    <dbReference type="NCBI Taxonomy" id="1036180"/>
    <lineage>
        <taxon>Bacteria</taxon>
        <taxon>Pseudomonadati</taxon>
        <taxon>Pseudomonadota</taxon>
        <taxon>Betaproteobacteria</taxon>
        <taxon>Burkholderiales</taxon>
        <taxon>Oxalobacteraceae</taxon>
        <taxon>Telluria group</taxon>
        <taxon>Pseudoduganella</taxon>
    </lineage>
</organism>
<evidence type="ECO:0000256" key="9">
    <source>
        <dbReference type="ARBA" id="ARBA00022989"/>
    </source>
</evidence>
<keyword evidence="8" id="KW-0249">Electron transport</keyword>
<comment type="function">
    <text evidence="12">Cytochrome bo(3) ubiquinol terminal oxidase is the component of the aerobic respiratory chain of E.coli that predominates when cells are grown at high aeration. Has proton pump activity across the membrane in addition to electron transfer, pumping 2 protons/electron.</text>
</comment>
<evidence type="ECO:0000256" key="13">
    <source>
        <dbReference type="ARBA" id="ARBA00030071"/>
    </source>
</evidence>
<keyword evidence="11 18" id="KW-0472">Membrane</keyword>
<evidence type="ECO:0000256" key="6">
    <source>
        <dbReference type="ARBA" id="ARBA00022475"/>
    </source>
</evidence>
<comment type="similarity">
    <text evidence="2">Belongs to the cytochrome c oxidase bacterial subunit 4 family.</text>
</comment>
<evidence type="ECO:0000256" key="7">
    <source>
        <dbReference type="ARBA" id="ARBA00022692"/>
    </source>
</evidence>
<evidence type="ECO:0000256" key="8">
    <source>
        <dbReference type="ARBA" id="ARBA00022982"/>
    </source>
</evidence>
<evidence type="ECO:0000313" key="19">
    <source>
        <dbReference type="EMBL" id="TWI67284.1"/>
    </source>
</evidence>
<dbReference type="OrthoDB" id="2375888at2"/>
<sequence>MSDHNHHGHHGHAHHDDHGHGDHDAHHDGSAIHGSMRDYVIGFVLAVILTAIPFWLVMNNVIKDSATAGFVLLGFAVVQIVVHMVYFLHMNSKSEGGWNMLALLFTIITVVIAMAGSIWVMFHMNHNMMPTMPTAPEGNTPQQMHDMPM</sequence>
<dbReference type="GO" id="GO:0009319">
    <property type="term" value="C:cytochrome o ubiquinol oxidase complex"/>
    <property type="evidence" value="ECO:0007669"/>
    <property type="project" value="TreeGrafter"/>
</dbReference>
<reference evidence="19 20" key="1">
    <citation type="journal article" date="2015" name="Stand. Genomic Sci.">
        <title>Genomic Encyclopedia of Bacterial and Archaeal Type Strains, Phase III: the genomes of soil and plant-associated and newly described type strains.</title>
        <authorList>
            <person name="Whitman W.B."/>
            <person name="Woyke T."/>
            <person name="Klenk H.P."/>
            <person name="Zhou Y."/>
            <person name="Lilburn T.G."/>
            <person name="Beck B.J."/>
            <person name="De Vos P."/>
            <person name="Vandamme P."/>
            <person name="Eisen J.A."/>
            <person name="Garrity G."/>
            <person name="Hugenholtz P."/>
            <person name="Kyrpides N.C."/>
        </authorList>
    </citation>
    <scope>NUCLEOTIDE SEQUENCE [LARGE SCALE GENOMIC DNA]</scope>
    <source>
        <strain evidence="19 20">CGMCC 1.10822</strain>
    </source>
</reference>
<dbReference type="NCBIfam" id="TIGR02847">
    <property type="entry name" value="CyoD"/>
    <property type="match status" value="1"/>
</dbReference>
<accession>A0A562RFB9</accession>
<evidence type="ECO:0000256" key="15">
    <source>
        <dbReference type="ARBA" id="ARBA00031887"/>
    </source>
</evidence>
<proteinExistence type="inferred from homology"/>
<keyword evidence="7 18" id="KW-0812">Transmembrane</keyword>
<keyword evidence="20" id="KW-1185">Reference proteome</keyword>
<dbReference type="InterPro" id="IPR014210">
    <property type="entry name" value="Cyt_o_ubiqinol_oxidase_su4"/>
</dbReference>
<protein>
    <recommendedName>
        <fullName evidence="4">Cytochrome bo(3) ubiquinol oxidase subunit 4</fullName>
    </recommendedName>
    <alternativeName>
        <fullName evidence="16">Cytochrome o ubiquinol oxidase subunit 4</fullName>
    </alternativeName>
    <alternativeName>
        <fullName evidence="13">Oxidase bo(3) subunit 4</fullName>
    </alternativeName>
    <alternativeName>
        <fullName evidence="14">Ubiquinol oxidase polypeptide IV</fullName>
    </alternativeName>
    <alternativeName>
        <fullName evidence="15">Ubiquinol oxidase subunit 4</fullName>
    </alternativeName>
</protein>
<dbReference type="GO" id="GO:0019646">
    <property type="term" value="P:aerobic electron transport chain"/>
    <property type="evidence" value="ECO:0007669"/>
    <property type="project" value="TreeGrafter"/>
</dbReference>
<feature type="transmembrane region" description="Helical" evidence="18">
    <location>
        <begin position="39"/>
        <end position="58"/>
    </location>
</feature>
<dbReference type="InterPro" id="IPR050968">
    <property type="entry name" value="Cytochrome_c_oxidase_bac_sub4"/>
</dbReference>
<dbReference type="InterPro" id="IPR005171">
    <property type="entry name" value="Cyt_c_oxidase_su4_prok"/>
</dbReference>
<evidence type="ECO:0000256" key="3">
    <source>
        <dbReference type="ARBA" id="ARBA00011700"/>
    </source>
</evidence>
<dbReference type="GO" id="GO:0005886">
    <property type="term" value="C:plasma membrane"/>
    <property type="evidence" value="ECO:0007669"/>
    <property type="project" value="UniProtKB-SubCell"/>
</dbReference>
<evidence type="ECO:0000256" key="16">
    <source>
        <dbReference type="ARBA" id="ARBA00032185"/>
    </source>
</evidence>
<comment type="subunit">
    <text evidence="3">Heterooctamer of two A chains, two B chains, two C chains and two D chains.</text>
</comment>
<evidence type="ECO:0000256" key="18">
    <source>
        <dbReference type="SAM" id="Phobius"/>
    </source>
</evidence>
<gene>
    <name evidence="19" type="ORF">IP91_01397</name>
</gene>